<reference evidence="6" key="1">
    <citation type="journal article" date="2019" name="Int. J. Syst. Evol. Microbiol.">
        <title>The Global Catalogue of Microorganisms (GCM) 10K type strain sequencing project: providing services to taxonomists for standard genome sequencing and annotation.</title>
        <authorList>
            <consortium name="The Broad Institute Genomics Platform"/>
            <consortium name="The Broad Institute Genome Sequencing Center for Infectious Disease"/>
            <person name="Wu L."/>
            <person name="Ma J."/>
        </authorList>
    </citation>
    <scope>NUCLEOTIDE SEQUENCE [LARGE SCALE GENOMIC DNA]</scope>
    <source>
        <strain evidence="6">CGMCC 1.10992</strain>
    </source>
</reference>
<keyword evidence="6" id="KW-1185">Reference proteome</keyword>
<evidence type="ECO:0000256" key="1">
    <source>
        <dbReference type="SAM" id="SignalP"/>
    </source>
</evidence>
<keyword evidence="5" id="KW-0969">Cilium</keyword>
<keyword evidence="5" id="KW-0282">Flagellum</keyword>
<comment type="caution">
    <text evidence="5">The sequence shown here is derived from an EMBL/GenBank/DDBJ whole genome shotgun (WGS) entry which is preliminary data.</text>
</comment>
<dbReference type="InterPro" id="IPR038165">
    <property type="entry name" value="FlgT_C_sf"/>
</dbReference>
<feature type="domain" description="Flagellar assembly protein T N-terminal" evidence="4">
    <location>
        <begin position="21"/>
        <end position="107"/>
    </location>
</feature>
<accession>A0ABW4XHW4</accession>
<dbReference type="InterPro" id="IPR038180">
    <property type="entry name" value="FlgT_N_sf"/>
</dbReference>
<evidence type="ECO:0000313" key="5">
    <source>
        <dbReference type="EMBL" id="MFD2094850.1"/>
    </source>
</evidence>
<dbReference type="RefSeq" id="WP_345338147.1">
    <property type="nucleotide sequence ID" value="NZ_BAABLI010000004.1"/>
</dbReference>
<dbReference type="Proteomes" id="UP001597380">
    <property type="component" value="Unassembled WGS sequence"/>
</dbReference>
<feature type="signal peptide" evidence="1">
    <location>
        <begin position="1"/>
        <end position="19"/>
    </location>
</feature>
<feature type="domain" description="Flagellar assembly protein T C-terminal" evidence="2">
    <location>
        <begin position="313"/>
        <end position="385"/>
    </location>
</feature>
<evidence type="ECO:0000313" key="6">
    <source>
        <dbReference type="Proteomes" id="UP001597380"/>
    </source>
</evidence>
<gene>
    <name evidence="5" type="ORF">ACFSJ3_02555</name>
</gene>
<dbReference type="Pfam" id="PF16539">
    <property type="entry name" value="FlgT_M"/>
    <property type="match status" value="1"/>
</dbReference>
<protein>
    <submittedName>
        <fullName evidence="5">Flagellar assembly protein T N-terminal domain-containing protein</fullName>
    </submittedName>
</protein>
<feature type="chain" id="PRO_5046126267" evidence="1">
    <location>
        <begin position="20"/>
        <end position="391"/>
    </location>
</feature>
<keyword evidence="1" id="KW-0732">Signal</keyword>
<evidence type="ECO:0000259" key="3">
    <source>
        <dbReference type="Pfam" id="PF16539"/>
    </source>
</evidence>
<evidence type="ECO:0000259" key="2">
    <source>
        <dbReference type="Pfam" id="PF16538"/>
    </source>
</evidence>
<dbReference type="Pfam" id="PF16548">
    <property type="entry name" value="FlgT_N"/>
    <property type="match status" value="1"/>
</dbReference>
<dbReference type="Gene3D" id="3.40.50.10610">
    <property type="entry name" value="ABC-type transport auxiliary lipoprotein component"/>
    <property type="match status" value="1"/>
</dbReference>
<sequence>MLRRLLILLLLLASPISHAMWYEAEGSATIYSGDIASARERATQQALKNALILAGGTVSSLQELAAGKIVNDQFQIRTSGTVRDVRVLSERRSGETLYISIHADLFPQSLQCESAAFKKSLLLTRFRLSDPTNARVGGIEQIGQEASQWLFDHLRAESQSSYPKRWLNQITHFTPAEFQSQRLVTPMLSREITRQTNTQVVLFAEIRDLSFNGEVPTRKWQEWVYSPPERNFELMIHLVDGSSGELLLERSYHSQAPWDFPTDKRVSVASKAFWTSPYGGAVSDVLSQLQADLDMTLSCTPGRGRITHIANDLVEVDLGHSNGLRIGDKLTLLHRMTYDGQDGKHHVRLLPTEVTLRVTESYQNRLIARASDPKELSGVQVNDIVQLGGVL</sequence>
<dbReference type="InterPro" id="IPR032388">
    <property type="entry name" value="FlgT_C"/>
</dbReference>
<dbReference type="EMBL" id="JBHUHT010000007">
    <property type="protein sequence ID" value="MFD2094850.1"/>
    <property type="molecule type" value="Genomic_DNA"/>
</dbReference>
<name>A0ABW4XHW4_9GAMM</name>
<dbReference type="Pfam" id="PF16538">
    <property type="entry name" value="FlgT_C"/>
    <property type="match status" value="1"/>
</dbReference>
<dbReference type="Gene3D" id="2.40.10.410">
    <property type="entry name" value="FlgT, C-terminal domain"/>
    <property type="match status" value="1"/>
</dbReference>
<feature type="domain" description="Flagellar assembly protein T middle" evidence="3">
    <location>
        <begin position="111"/>
        <end position="267"/>
    </location>
</feature>
<dbReference type="InterPro" id="IPR032386">
    <property type="entry name" value="FlgT_M"/>
</dbReference>
<evidence type="ECO:0000259" key="4">
    <source>
        <dbReference type="Pfam" id="PF16548"/>
    </source>
</evidence>
<dbReference type="Gene3D" id="3.30.1660.40">
    <property type="entry name" value="FlgT, N-terminal domain"/>
    <property type="match status" value="1"/>
</dbReference>
<keyword evidence="5" id="KW-0966">Cell projection</keyword>
<dbReference type="InterPro" id="IPR032370">
    <property type="entry name" value="FlgT_N"/>
</dbReference>
<organism evidence="5 6">
    <name type="scientific">Corallincola platygyrae</name>
    <dbReference type="NCBI Taxonomy" id="1193278"/>
    <lineage>
        <taxon>Bacteria</taxon>
        <taxon>Pseudomonadati</taxon>
        <taxon>Pseudomonadota</taxon>
        <taxon>Gammaproteobacteria</taxon>
        <taxon>Alteromonadales</taxon>
        <taxon>Psychromonadaceae</taxon>
        <taxon>Corallincola</taxon>
    </lineage>
</organism>
<proteinExistence type="predicted"/>